<sequence>MACGRSLPAWAVAGLLGYDGWNEPVAYDRPVPERTRPLDNLIGVLAGR</sequence>
<gene>
    <name evidence="1" type="ORF">ACFQWB_01655</name>
</gene>
<name>A0ABW2UXM3_9BACL</name>
<keyword evidence="2" id="KW-1185">Reference proteome</keyword>
<protein>
    <submittedName>
        <fullName evidence="1">Uncharacterized protein</fullName>
    </submittedName>
</protein>
<evidence type="ECO:0000313" key="1">
    <source>
        <dbReference type="EMBL" id="MFC7748651.1"/>
    </source>
</evidence>
<dbReference type="RefSeq" id="WP_170209380.1">
    <property type="nucleotide sequence ID" value="NZ_JBHTGQ010000002.1"/>
</dbReference>
<organism evidence="1 2">
    <name type="scientific">Paenibacillus thermoaerophilus</name>
    <dbReference type="NCBI Taxonomy" id="1215385"/>
    <lineage>
        <taxon>Bacteria</taxon>
        <taxon>Bacillati</taxon>
        <taxon>Bacillota</taxon>
        <taxon>Bacilli</taxon>
        <taxon>Bacillales</taxon>
        <taxon>Paenibacillaceae</taxon>
        <taxon>Paenibacillus</taxon>
    </lineage>
</organism>
<evidence type="ECO:0000313" key="2">
    <source>
        <dbReference type="Proteomes" id="UP001596528"/>
    </source>
</evidence>
<reference evidence="2" key="1">
    <citation type="journal article" date="2019" name="Int. J. Syst. Evol. Microbiol.">
        <title>The Global Catalogue of Microorganisms (GCM) 10K type strain sequencing project: providing services to taxonomists for standard genome sequencing and annotation.</title>
        <authorList>
            <consortium name="The Broad Institute Genomics Platform"/>
            <consortium name="The Broad Institute Genome Sequencing Center for Infectious Disease"/>
            <person name="Wu L."/>
            <person name="Ma J."/>
        </authorList>
    </citation>
    <scope>NUCLEOTIDE SEQUENCE [LARGE SCALE GENOMIC DNA]</scope>
    <source>
        <strain evidence="2">JCM 18657</strain>
    </source>
</reference>
<accession>A0ABW2UXM3</accession>
<dbReference type="Proteomes" id="UP001596528">
    <property type="component" value="Unassembled WGS sequence"/>
</dbReference>
<dbReference type="EMBL" id="JBHTGQ010000002">
    <property type="protein sequence ID" value="MFC7748651.1"/>
    <property type="molecule type" value="Genomic_DNA"/>
</dbReference>
<proteinExistence type="predicted"/>
<comment type="caution">
    <text evidence="1">The sequence shown here is derived from an EMBL/GenBank/DDBJ whole genome shotgun (WGS) entry which is preliminary data.</text>
</comment>